<name>A0ABR9B394_9BACL</name>
<proteinExistence type="predicted"/>
<gene>
    <name evidence="2" type="ORF">IFO66_21345</name>
</gene>
<evidence type="ECO:0000256" key="1">
    <source>
        <dbReference type="SAM" id="Phobius"/>
    </source>
</evidence>
<protein>
    <submittedName>
        <fullName evidence="2">DUF58 domain-containing protein</fullName>
    </submittedName>
</protein>
<reference evidence="2 3" key="1">
    <citation type="submission" date="2020-09" db="EMBL/GenBank/DDBJ databases">
        <title>Paenibacillus sp. CAU 1523 isolated from sand of Haeundae Beach.</title>
        <authorList>
            <person name="Kim W."/>
        </authorList>
    </citation>
    <scope>NUCLEOTIDE SEQUENCE [LARGE SCALE GENOMIC DNA]</scope>
    <source>
        <strain evidence="2 3">CAU 1523</strain>
    </source>
</reference>
<evidence type="ECO:0000313" key="3">
    <source>
        <dbReference type="Proteomes" id="UP000634529"/>
    </source>
</evidence>
<keyword evidence="1" id="KW-0812">Transmembrane</keyword>
<accession>A0ABR9B394</accession>
<dbReference type="Proteomes" id="UP000634529">
    <property type="component" value="Unassembled WGS sequence"/>
</dbReference>
<dbReference type="EMBL" id="JACYTN010000029">
    <property type="protein sequence ID" value="MBD8500837.1"/>
    <property type="molecule type" value="Genomic_DNA"/>
</dbReference>
<dbReference type="RefSeq" id="WP_192027060.1">
    <property type="nucleotide sequence ID" value="NZ_JACYTN010000029.1"/>
</dbReference>
<evidence type="ECO:0000313" key="2">
    <source>
        <dbReference type="EMBL" id="MBD8500837.1"/>
    </source>
</evidence>
<dbReference type="PANTHER" id="PTHR34351">
    <property type="entry name" value="SLR1927 PROTEIN-RELATED"/>
    <property type="match status" value="1"/>
</dbReference>
<feature type="transmembrane region" description="Helical" evidence="1">
    <location>
        <begin position="85"/>
        <end position="105"/>
    </location>
</feature>
<keyword evidence="1" id="KW-0472">Membrane</keyword>
<comment type="caution">
    <text evidence="2">The sequence shown here is derived from an EMBL/GenBank/DDBJ whole genome shotgun (WGS) entry which is preliminary data.</text>
</comment>
<organism evidence="2 3">
    <name type="scientific">Paenibacillus arenosi</name>
    <dbReference type="NCBI Taxonomy" id="2774142"/>
    <lineage>
        <taxon>Bacteria</taxon>
        <taxon>Bacillati</taxon>
        <taxon>Bacillota</taxon>
        <taxon>Bacilli</taxon>
        <taxon>Bacillales</taxon>
        <taxon>Paenibacillaceae</taxon>
        <taxon>Paenibacillus</taxon>
    </lineage>
</organism>
<keyword evidence="1" id="KW-1133">Transmembrane helix</keyword>
<sequence>MKPPLLQPCPKGQLHHKQFHLKRANPQLHHEQLRVEHTKPQPLEASGTDLGAAWLRPTAAGLLALVLLAWGIAERHGALSFMGSALLGYWLFAAWSCLTAPLRLIRTATTRCGHKIGPVETELVWTTTIHSRSRLPRMWLQVTEVWLRVDEQGEVLEQLSCTRMLYPGSQRRLICKMSLPAVTLGMYRHGGTHIVTGDLLGWWRRGRFIQPLEQALVLQHCQHADAALQPHAVGHKAIDPSHAIVVPSAVRWINDDGLQQLLMQMLRAETMSKGADGTEAYMESIDNLKPRHTSQAMIASMELRPYQKGDAWRSIQWRNYAKNRQLVVRPHQAMDETEMIILFDDCSVRGNPLSKEPFAALIDTTLEWVWRLQKSGYRGPIQLFRTCTETWVRGYESVIVHLAAGRRLGEEGTGVGSTVQSSLAAHRFFSTQASVIVISPYEASSRLASIQSDYQISSISCWIQASIQQKILTLDQAPNLDMQTDAAAQQLSERIRMGDPLNKHAGGNGDVSFHN</sequence>
<feature type="transmembrane region" description="Helical" evidence="1">
    <location>
        <begin position="53"/>
        <end position="73"/>
    </location>
</feature>
<keyword evidence="3" id="KW-1185">Reference proteome</keyword>